<feature type="region of interest" description="Disordered" evidence="1">
    <location>
        <begin position="35"/>
        <end position="63"/>
    </location>
</feature>
<dbReference type="EMBL" id="JBHSHE010000069">
    <property type="protein sequence ID" value="MFC4717420.1"/>
    <property type="molecule type" value="Genomic_DNA"/>
</dbReference>
<gene>
    <name evidence="3" type="ORF">ACFO7V_14925</name>
</gene>
<evidence type="ECO:0000313" key="4">
    <source>
        <dbReference type="Proteomes" id="UP001595884"/>
    </source>
</evidence>
<name>A0ABV9MQ52_9MICC</name>
<sequence>MQYLEDLTPNSDNELAERESKTFLMTFNPKAGSDDGVISTHGIPTPSNHNVVRGRWSTGNTSKKIRPGDRAFLLQQGDGIRGIVASGVIETFVFQDSSWKDTDNDANYVFIRWEAVVDETAALHREQLEELAPDFEWTRQASGTELPMEHAVLVEEAWAEHIGVNGAYISRRSGRGQKWSADPRKRKLAEDFGQRILERHYVDQGWEVTDTRIGNPYDAVATKSDQILYLEAKATQSSGDSLLVTPNEVTFAREHKGQCVIGVVSDIRFDPDGSLDESSGIFRIYDWTAHVSELVATGYKWKPSRSPIVNA</sequence>
<protein>
    <submittedName>
        <fullName evidence="3">Protein NO VEIN domain-containing protein</fullName>
    </submittedName>
</protein>
<accession>A0ABV9MQ52</accession>
<dbReference type="InterPro" id="IPR024975">
    <property type="entry name" value="NOV_C"/>
</dbReference>
<evidence type="ECO:0000313" key="3">
    <source>
        <dbReference type="EMBL" id="MFC4717420.1"/>
    </source>
</evidence>
<keyword evidence="4" id="KW-1185">Reference proteome</keyword>
<dbReference type="Proteomes" id="UP001595884">
    <property type="component" value="Unassembled WGS sequence"/>
</dbReference>
<proteinExistence type="predicted"/>
<evidence type="ECO:0000259" key="2">
    <source>
        <dbReference type="Pfam" id="PF13020"/>
    </source>
</evidence>
<comment type="caution">
    <text evidence="3">The sequence shown here is derived from an EMBL/GenBank/DDBJ whole genome shotgun (WGS) entry which is preliminary data.</text>
</comment>
<dbReference type="Pfam" id="PF13020">
    <property type="entry name" value="NOV_C"/>
    <property type="match status" value="1"/>
</dbReference>
<reference evidence="4" key="1">
    <citation type="journal article" date="2019" name="Int. J. Syst. Evol. Microbiol.">
        <title>The Global Catalogue of Microorganisms (GCM) 10K type strain sequencing project: providing services to taxonomists for standard genome sequencing and annotation.</title>
        <authorList>
            <consortium name="The Broad Institute Genomics Platform"/>
            <consortium name="The Broad Institute Genome Sequencing Center for Infectious Disease"/>
            <person name="Wu L."/>
            <person name="Ma J."/>
        </authorList>
    </citation>
    <scope>NUCLEOTIDE SEQUENCE [LARGE SCALE GENOMIC DNA]</scope>
    <source>
        <strain evidence="4">CGMCC 1.12849</strain>
    </source>
</reference>
<feature type="domain" description="Protein NO VEIN C-terminal" evidence="2">
    <location>
        <begin position="190"/>
        <end position="267"/>
    </location>
</feature>
<dbReference type="RefSeq" id="WP_346059866.1">
    <property type="nucleotide sequence ID" value="NZ_BAAAVQ010000066.1"/>
</dbReference>
<evidence type="ECO:0000256" key="1">
    <source>
        <dbReference type="SAM" id="MobiDB-lite"/>
    </source>
</evidence>
<organism evidence="3 4">
    <name type="scientific">Glutamicibacter bergerei</name>
    <dbReference type="NCBI Taxonomy" id="256702"/>
    <lineage>
        <taxon>Bacteria</taxon>
        <taxon>Bacillati</taxon>
        <taxon>Actinomycetota</taxon>
        <taxon>Actinomycetes</taxon>
        <taxon>Micrococcales</taxon>
        <taxon>Micrococcaceae</taxon>
        <taxon>Glutamicibacter</taxon>
    </lineage>
</organism>